<feature type="domain" description="Alpha fucosidase A-like C-terminal" evidence="2">
    <location>
        <begin position="726"/>
        <end position="788"/>
    </location>
</feature>
<dbReference type="KEGG" id="fax:FUAX_03350"/>
<proteinExistence type="predicted"/>
<feature type="domain" description="Glycosyl hydrolase family 95 N-terminal" evidence="1">
    <location>
        <begin position="46"/>
        <end position="295"/>
    </location>
</feature>
<dbReference type="Gene3D" id="1.50.10.10">
    <property type="match status" value="1"/>
</dbReference>
<dbReference type="Proteomes" id="UP001348817">
    <property type="component" value="Chromosome"/>
</dbReference>
<evidence type="ECO:0000259" key="1">
    <source>
        <dbReference type="Pfam" id="PF14498"/>
    </source>
</evidence>
<dbReference type="Pfam" id="PF21307">
    <property type="entry name" value="Glyco_hydro_95_C"/>
    <property type="match status" value="1"/>
</dbReference>
<organism evidence="4 5">
    <name type="scientific">Fulvitalea axinellae</name>
    <dbReference type="NCBI Taxonomy" id="1182444"/>
    <lineage>
        <taxon>Bacteria</taxon>
        <taxon>Pseudomonadati</taxon>
        <taxon>Bacteroidota</taxon>
        <taxon>Cytophagia</taxon>
        <taxon>Cytophagales</taxon>
        <taxon>Persicobacteraceae</taxon>
        <taxon>Fulvitalea</taxon>
    </lineage>
</organism>
<protein>
    <recommendedName>
        <fullName evidence="6">Glycoside hydrolase family 95 protein</fullName>
    </recommendedName>
</protein>
<dbReference type="PROSITE" id="PS51257">
    <property type="entry name" value="PROKAR_LIPOPROTEIN"/>
    <property type="match status" value="1"/>
</dbReference>
<dbReference type="InterPro" id="IPR012341">
    <property type="entry name" value="6hp_glycosidase-like_sf"/>
</dbReference>
<evidence type="ECO:0008006" key="6">
    <source>
        <dbReference type="Google" id="ProtNLM"/>
    </source>
</evidence>
<evidence type="ECO:0000259" key="2">
    <source>
        <dbReference type="Pfam" id="PF21307"/>
    </source>
</evidence>
<dbReference type="InterPro" id="IPR027414">
    <property type="entry name" value="GH95_N_dom"/>
</dbReference>
<accession>A0AAU9CDP2</accession>
<dbReference type="PIRSF" id="PIRSF007663">
    <property type="entry name" value="UCP007663"/>
    <property type="match status" value="1"/>
</dbReference>
<dbReference type="Gene3D" id="2.70.98.50">
    <property type="entry name" value="putative glycoside hydrolase family protein from bacillus halodurans"/>
    <property type="match status" value="1"/>
</dbReference>
<dbReference type="InterPro" id="IPR008928">
    <property type="entry name" value="6-hairpin_glycosidase_sf"/>
</dbReference>
<gene>
    <name evidence="4" type="ORF">FUAX_03350</name>
</gene>
<dbReference type="Pfam" id="PF14498">
    <property type="entry name" value="Glyco_hyd_65N_2"/>
    <property type="match status" value="1"/>
</dbReference>
<dbReference type="PANTHER" id="PTHR31084">
    <property type="entry name" value="ALPHA-L-FUCOSIDASE 2"/>
    <property type="match status" value="1"/>
</dbReference>
<name>A0AAU9CDP2_9BACT</name>
<sequence>MIRKNHFSRFFFATAFCATLFSCGEPKDKDSEVDSGEKKSDLNLVLRYDKPAKQWMTEALPIGNGFMGAMVYGKVNDERIQFNEESLWAGGPDSWDDYRSGNRKNASKHLRKIRASLLSGDKKTAADVLSKELTGRLKPKTGSELSWEGYGAYQNFGEVLVSVKHPDGKVTDYERNLDLNDATANISYAVGDAKFSRRYFASYPDRVLVFEFETTKPGATEYTVTFAPGQKNATISAEGKTVTLSGNVPDNGMGYEAKLVARAEGGKISAENGTLQVKGAGKMTLVLTAATSYINKYPNYTGKDYKKANAKTLAKIKDKKASSIFADHKSDYQNLFQRVTLDLGGDNSGAEKNTVQRLHDYREGRKDLDFEELYFQYGRYLLISSSRPGSMPANLQGKWNNLNNPPWACDYHMNINEQMIYWPAEATNLAECHEPLIEYTKTLVEPGTTSAKEFFNCRGWIVNTMNNAFGYTAPGWGMPWGHFPAGAAWTTQHSWEHFAYAKDTAFLRDTAYPLMKGAAVFWVDYLVQDKDGSLVSAPSFSPEHGDISVGASMDQQIAWDIFTNTIEASEILGVDKAFRDTLIMKRDKLSAPKIGRLGQLQEWKEDIDDPENKHRHVSHLFALHPGRQISVNTTPKLAEAAKTSLNYRGDSGTGWSLGWKVNFWARLRDGKRARKLLGNLMRPVISQKEEMLHGGGTYNNMLCAHPPFQLDGNMGGTAGIAEMLLQSQSGKIEILPALAPAWQKGKVTGLRARGGFTVDIEWENGKAKTVSLTSEKGGACTVICNGKEATLNAKPGTKYKFDGELKSI</sequence>
<dbReference type="InterPro" id="IPR049053">
    <property type="entry name" value="AFCA-like_C"/>
</dbReference>
<dbReference type="AlphaFoldDB" id="A0AAU9CDP2"/>
<evidence type="ECO:0000313" key="5">
    <source>
        <dbReference type="Proteomes" id="UP001348817"/>
    </source>
</evidence>
<dbReference type="RefSeq" id="WP_338393197.1">
    <property type="nucleotide sequence ID" value="NZ_AP025314.1"/>
</dbReference>
<dbReference type="EMBL" id="AP025314">
    <property type="protein sequence ID" value="BDD07903.1"/>
    <property type="molecule type" value="Genomic_DNA"/>
</dbReference>
<feature type="domain" description="Glycosyl hydrolase family 95 catalytic" evidence="3">
    <location>
        <begin position="322"/>
        <end position="724"/>
    </location>
</feature>
<dbReference type="Pfam" id="PF22124">
    <property type="entry name" value="Glyco_hydro_95_cat"/>
    <property type="match status" value="1"/>
</dbReference>
<dbReference type="InterPro" id="IPR054363">
    <property type="entry name" value="GH95_cat"/>
</dbReference>
<evidence type="ECO:0000259" key="3">
    <source>
        <dbReference type="Pfam" id="PF22124"/>
    </source>
</evidence>
<reference evidence="4 5" key="1">
    <citation type="submission" date="2021-12" db="EMBL/GenBank/DDBJ databases">
        <title>Genome sequencing of bacteria with rrn-lacking chromosome and rrn-plasmid.</title>
        <authorList>
            <person name="Anda M."/>
            <person name="Iwasaki W."/>
        </authorList>
    </citation>
    <scope>NUCLEOTIDE SEQUENCE [LARGE SCALE GENOMIC DNA]</scope>
    <source>
        <strain evidence="4 5">DSM 100852</strain>
    </source>
</reference>
<keyword evidence="5" id="KW-1185">Reference proteome</keyword>
<dbReference type="GO" id="GO:0004560">
    <property type="term" value="F:alpha-L-fucosidase activity"/>
    <property type="evidence" value="ECO:0007669"/>
    <property type="project" value="InterPro"/>
</dbReference>
<dbReference type="InterPro" id="IPR016518">
    <property type="entry name" value="Alpha-L-fucosidase"/>
</dbReference>
<dbReference type="PANTHER" id="PTHR31084:SF19">
    <property type="entry name" value="GLYCOSYL HYDROLASE FAMILY 95 N-TERMINAL DOMAIN-CONTAINING PROTEIN"/>
    <property type="match status" value="1"/>
</dbReference>
<dbReference type="GO" id="GO:0005975">
    <property type="term" value="P:carbohydrate metabolic process"/>
    <property type="evidence" value="ECO:0007669"/>
    <property type="project" value="InterPro"/>
</dbReference>
<dbReference type="SUPFAM" id="SSF48208">
    <property type="entry name" value="Six-hairpin glycosidases"/>
    <property type="match status" value="1"/>
</dbReference>
<evidence type="ECO:0000313" key="4">
    <source>
        <dbReference type="EMBL" id="BDD07903.1"/>
    </source>
</evidence>